<keyword evidence="5" id="KW-1185">Reference proteome</keyword>
<feature type="domain" description="RRM" evidence="3">
    <location>
        <begin position="296"/>
        <end position="371"/>
    </location>
</feature>
<evidence type="ECO:0000256" key="2">
    <source>
        <dbReference type="SAM" id="MobiDB-lite"/>
    </source>
</evidence>
<dbReference type="InterPro" id="IPR012677">
    <property type="entry name" value="Nucleotide-bd_a/b_plait_sf"/>
</dbReference>
<dbReference type="InterPro" id="IPR000504">
    <property type="entry name" value="RRM_dom"/>
</dbReference>
<feature type="compositionally biased region" description="Basic and acidic residues" evidence="2">
    <location>
        <begin position="443"/>
        <end position="463"/>
    </location>
</feature>
<dbReference type="OrthoDB" id="7763451at2759"/>
<evidence type="ECO:0000256" key="1">
    <source>
        <dbReference type="PROSITE-ProRule" id="PRU00176"/>
    </source>
</evidence>
<sequence>MMPPSPVRIRAPGDPHARGRRKARSRRVARSPSSPSPPSAMEFEITTTKTRDAGGLVPGRPGAAPPIVVAPSSTAAGRSVPGGSSSAPFGTDGGDLATATAPKMAVAATPETIARSVYVDGVSPSVTDDTLREFLQCCGALSSLTPTGGGAAMATAVGDAVSRQYVAVYEDAAAAKSALVLNNMTLVDRVISVSTTPGGARTAPGGASYQPSREQLLQAQQVAMAQQAVMEDPIALLKQAAAKLPEWLPKGFKRCALFVPIPHMIACARAAAEAHVEYREEREKQGGAEDTSDVARTVYAGNVNSSITEDMLADFFSVAGVVTYVKFAGSDFNPSRFGFVEFTDKASAEAAKALSGTMLAEMTLKVKHSNNPIIKDKLKNVWGTAGADRRRERKRTKRAREKRRRARDPSPSSSSSSFSSSDSSSSSSSTGSETRRRRKKRKEERDAKRNSARKEAKREKVEGPGEEDAGGGGGGAGKDEKEGRGEIEGKEKDLDANKRTDGDGDEKKSSSRKRKDRKDRNSHRRDRKEDRNDRKDRKKDRRDEKRGEKDEKDDDGKDTRRKSSRGSSRGERAEEKKKAEDGGGGGGDE</sequence>
<dbReference type="RefSeq" id="XP_003059390.1">
    <property type="nucleotide sequence ID" value="XM_003059344.1"/>
</dbReference>
<dbReference type="SUPFAM" id="SSF54928">
    <property type="entry name" value="RNA-binding domain, RBD"/>
    <property type="match status" value="2"/>
</dbReference>
<evidence type="ECO:0000313" key="5">
    <source>
        <dbReference type="Proteomes" id="UP000001876"/>
    </source>
</evidence>
<dbReference type="PROSITE" id="PS50102">
    <property type="entry name" value="RRM"/>
    <property type="match status" value="1"/>
</dbReference>
<feature type="region of interest" description="Disordered" evidence="2">
    <location>
        <begin position="384"/>
        <end position="589"/>
    </location>
</feature>
<dbReference type="InterPro" id="IPR035979">
    <property type="entry name" value="RBD_domain_sf"/>
</dbReference>
<keyword evidence="1" id="KW-0694">RNA-binding</keyword>
<feature type="compositionally biased region" description="Basic residues" evidence="2">
    <location>
        <begin position="391"/>
        <end position="406"/>
    </location>
</feature>
<dbReference type="Proteomes" id="UP000001876">
    <property type="component" value="Unassembled WGS sequence"/>
</dbReference>
<protein>
    <submittedName>
        <fullName evidence="4">Predicted protein</fullName>
    </submittedName>
</protein>
<evidence type="ECO:0000313" key="4">
    <source>
        <dbReference type="EMBL" id="EEH56522.1"/>
    </source>
</evidence>
<feature type="compositionally biased region" description="Basic and acidic residues" evidence="2">
    <location>
        <begin position="568"/>
        <end position="581"/>
    </location>
</feature>
<evidence type="ECO:0000259" key="3">
    <source>
        <dbReference type="PROSITE" id="PS50102"/>
    </source>
</evidence>
<feature type="compositionally biased region" description="Basic and acidic residues" evidence="2">
    <location>
        <begin position="477"/>
        <end position="509"/>
    </location>
</feature>
<reference evidence="4 5" key="1">
    <citation type="journal article" date="2009" name="Science">
        <title>Green evolution and dynamic adaptations revealed by genomes of the marine picoeukaryotes Micromonas.</title>
        <authorList>
            <person name="Worden A.Z."/>
            <person name="Lee J.H."/>
            <person name="Mock T."/>
            <person name="Rouze P."/>
            <person name="Simmons M.P."/>
            <person name="Aerts A.L."/>
            <person name="Allen A.E."/>
            <person name="Cuvelier M.L."/>
            <person name="Derelle E."/>
            <person name="Everett M.V."/>
            <person name="Foulon E."/>
            <person name="Grimwood J."/>
            <person name="Gundlach H."/>
            <person name="Henrissat B."/>
            <person name="Napoli C."/>
            <person name="McDonald S.M."/>
            <person name="Parker M.S."/>
            <person name="Rombauts S."/>
            <person name="Salamov A."/>
            <person name="Von Dassow P."/>
            <person name="Badger J.H."/>
            <person name="Coutinho P.M."/>
            <person name="Demir E."/>
            <person name="Dubchak I."/>
            <person name="Gentemann C."/>
            <person name="Eikrem W."/>
            <person name="Gready J.E."/>
            <person name="John U."/>
            <person name="Lanier W."/>
            <person name="Lindquist E.A."/>
            <person name="Lucas S."/>
            <person name="Mayer K.F."/>
            <person name="Moreau H."/>
            <person name="Not F."/>
            <person name="Otillar R."/>
            <person name="Panaud O."/>
            <person name="Pangilinan J."/>
            <person name="Paulsen I."/>
            <person name="Piegu B."/>
            <person name="Poliakov A."/>
            <person name="Robbens S."/>
            <person name="Schmutz J."/>
            <person name="Toulza E."/>
            <person name="Wyss T."/>
            <person name="Zelensky A."/>
            <person name="Zhou K."/>
            <person name="Armbrust E.V."/>
            <person name="Bhattacharya D."/>
            <person name="Goodenough U.W."/>
            <person name="Van de Peer Y."/>
            <person name="Grigoriev I.V."/>
        </authorList>
    </citation>
    <scope>NUCLEOTIDE SEQUENCE [LARGE SCALE GENOMIC DNA]</scope>
    <source>
        <strain evidence="4 5">CCMP1545</strain>
    </source>
</reference>
<dbReference type="eggNOG" id="KOG4676">
    <property type="taxonomic scope" value="Eukaryota"/>
</dbReference>
<feature type="compositionally biased region" description="Basic and acidic residues" evidence="2">
    <location>
        <begin position="527"/>
        <end position="558"/>
    </location>
</feature>
<dbReference type="STRING" id="564608.C1MTW5"/>
<dbReference type="KEGG" id="mpp:MICPUCDRAFT_69381"/>
<dbReference type="GeneID" id="9684830"/>
<name>C1MTW5_MICPC</name>
<gene>
    <name evidence="4" type="ORF">MICPUCDRAFT_69381</name>
</gene>
<feature type="region of interest" description="Disordered" evidence="2">
    <location>
        <begin position="70"/>
        <end position="94"/>
    </location>
</feature>
<dbReference type="OMA" id="LFVPIPH"/>
<feature type="compositionally biased region" description="Basic residues" evidence="2">
    <location>
        <begin position="510"/>
        <end position="526"/>
    </location>
</feature>
<organism evidence="5">
    <name type="scientific">Micromonas pusilla (strain CCMP1545)</name>
    <name type="common">Picoplanktonic green alga</name>
    <dbReference type="NCBI Taxonomy" id="564608"/>
    <lineage>
        <taxon>Eukaryota</taxon>
        <taxon>Viridiplantae</taxon>
        <taxon>Chlorophyta</taxon>
        <taxon>Mamiellophyceae</taxon>
        <taxon>Mamiellales</taxon>
        <taxon>Mamiellaceae</taxon>
        <taxon>Micromonas</taxon>
    </lineage>
</organism>
<dbReference type="Gene3D" id="3.30.70.330">
    <property type="match status" value="2"/>
</dbReference>
<dbReference type="PANTHER" id="PTHR32343:SF22">
    <property type="entry name" value="LD29830P"/>
    <property type="match status" value="1"/>
</dbReference>
<proteinExistence type="predicted"/>
<feature type="compositionally biased region" description="Basic residues" evidence="2">
    <location>
        <begin position="18"/>
        <end position="29"/>
    </location>
</feature>
<dbReference type="SMART" id="SM00360">
    <property type="entry name" value="RRM"/>
    <property type="match status" value="2"/>
</dbReference>
<dbReference type="PANTHER" id="PTHR32343">
    <property type="entry name" value="SERINE/ARGININE-RICH SPLICING FACTOR"/>
    <property type="match status" value="1"/>
</dbReference>
<feature type="region of interest" description="Disordered" evidence="2">
    <location>
        <begin position="1"/>
        <end position="43"/>
    </location>
</feature>
<dbReference type="EMBL" id="GG663740">
    <property type="protein sequence ID" value="EEH56522.1"/>
    <property type="molecule type" value="Genomic_DNA"/>
</dbReference>
<dbReference type="AlphaFoldDB" id="C1MTW5"/>
<feature type="compositionally biased region" description="Low complexity" evidence="2">
    <location>
        <begin position="409"/>
        <end position="432"/>
    </location>
</feature>
<dbReference type="Pfam" id="PF00076">
    <property type="entry name" value="RRM_1"/>
    <property type="match status" value="1"/>
</dbReference>
<accession>C1MTW5</accession>
<dbReference type="GO" id="GO:0003723">
    <property type="term" value="F:RNA binding"/>
    <property type="evidence" value="ECO:0007669"/>
    <property type="project" value="UniProtKB-UniRule"/>
</dbReference>
<feature type="compositionally biased region" description="Polar residues" evidence="2">
    <location>
        <begin position="71"/>
        <end position="88"/>
    </location>
</feature>